<dbReference type="EMBL" id="JAJSPL020000065">
    <property type="protein sequence ID" value="KAK7729985.1"/>
    <property type="molecule type" value="Genomic_DNA"/>
</dbReference>
<comment type="caution">
    <text evidence="1">The sequence shown here is derived from an EMBL/GenBank/DDBJ whole genome shotgun (WGS) entry which is preliminary data.</text>
</comment>
<dbReference type="Proteomes" id="UP001320245">
    <property type="component" value="Unassembled WGS sequence"/>
</dbReference>
<reference evidence="1 2" key="1">
    <citation type="journal article" date="2023" name="PLoS ONE">
        <title>Cytospora paraplurivora sp. nov. isolated from orchards with fruit tree decline syndrome in Ontario, Canada.</title>
        <authorList>
            <person name="Ilyukhin E."/>
            <person name="Nguyen H.D.T."/>
            <person name="Castle A.J."/>
            <person name="Ellouze W."/>
        </authorList>
    </citation>
    <scope>NUCLEOTIDE SEQUENCE [LARGE SCALE GENOMIC DNA]</scope>
    <source>
        <strain evidence="1 2">FDS-564</strain>
    </source>
</reference>
<sequence>MSSIIAVCVSFIGLALVLINAVIFIQMILSFPAMMSSNSQSYIQQQRRYHHIPSPGVFDSSHHTTSVTYDADVETETEQAWVADESLDRWLEDVDEQTDDCGPEVQHVPRHSPVNLARGLEPITRGRSLRRKPRRHAPRTVFRVRDDFDLDLDEDSDHVTSGISRGHVDRITPTCVTGWRSVEWTR</sequence>
<evidence type="ECO:0000313" key="1">
    <source>
        <dbReference type="EMBL" id="KAK7729985.1"/>
    </source>
</evidence>
<keyword evidence="2" id="KW-1185">Reference proteome</keyword>
<evidence type="ECO:0000313" key="2">
    <source>
        <dbReference type="Proteomes" id="UP001320245"/>
    </source>
</evidence>
<proteinExistence type="predicted"/>
<protein>
    <submittedName>
        <fullName evidence="1">Uncharacterized protein</fullName>
    </submittedName>
</protein>
<dbReference type="AlphaFoldDB" id="A0AAN9TXG3"/>
<gene>
    <name evidence="1" type="ORF">SLS53_009100</name>
</gene>
<organism evidence="1 2">
    <name type="scientific">Cytospora paraplurivora</name>
    <dbReference type="NCBI Taxonomy" id="2898453"/>
    <lineage>
        <taxon>Eukaryota</taxon>
        <taxon>Fungi</taxon>
        <taxon>Dikarya</taxon>
        <taxon>Ascomycota</taxon>
        <taxon>Pezizomycotina</taxon>
        <taxon>Sordariomycetes</taxon>
        <taxon>Sordariomycetidae</taxon>
        <taxon>Diaporthales</taxon>
        <taxon>Cytosporaceae</taxon>
        <taxon>Cytospora</taxon>
    </lineage>
</organism>
<name>A0AAN9TXG3_9PEZI</name>
<accession>A0AAN9TXG3</accession>